<dbReference type="PRINTS" id="PR00702">
    <property type="entry name" value="ACRIFLAVINRP"/>
</dbReference>
<keyword evidence="2" id="KW-0472">Membrane</keyword>
<feature type="transmembrane region" description="Helical" evidence="2">
    <location>
        <begin position="341"/>
        <end position="362"/>
    </location>
</feature>
<feature type="transmembrane region" description="Helical" evidence="2">
    <location>
        <begin position="903"/>
        <end position="924"/>
    </location>
</feature>
<evidence type="ECO:0000313" key="4">
    <source>
        <dbReference type="Proteomes" id="UP000177515"/>
    </source>
</evidence>
<feature type="transmembrane region" description="Helical" evidence="2">
    <location>
        <begin position="547"/>
        <end position="565"/>
    </location>
</feature>
<dbReference type="Gene3D" id="1.20.1640.10">
    <property type="entry name" value="Multidrug efflux transporter AcrB transmembrane domain"/>
    <property type="match status" value="2"/>
</dbReference>
<dbReference type="Pfam" id="PF00873">
    <property type="entry name" value="ACR_tran"/>
    <property type="match status" value="1"/>
</dbReference>
<feature type="transmembrane region" description="Helical" evidence="2">
    <location>
        <begin position="404"/>
        <end position="426"/>
    </location>
</feature>
<name>A0ABM6F504_9BURK</name>
<feature type="transmembrane region" description="Helical" evidence="2">
    <location>
        <begin position="930"/>
        <end position="951"/>
    </location>
</feature>
<dbReference type="InterPro" id="IPR027463">
    <property type="entry name" value="AcrB_DN_DC_subdom"/>
</dbReference>
<dbReference type="Gene3D" id="3.30.70.1430">
    <property type="entry name" value="Multidrug efflux transporter AcrB pore domain"/>
    <property type="match status" value="2"/>
</dbReference>
<keyword evidence="4" id="KW-1185">Reference proteome</keyword>
<dbReference type="InterPro" id="IPR001036">
    <property type="entry name" value="Acrflvin-R"/>
</dbReference>
<dbReference type="SUPFAM" id="SSF82866">
    <property type="entry name" value="Multidrug efflux transporter AcrB transmembrane domain"/>
    <property type="match status" value="2"/>
</dbReference>
<reference evidence="3 4" key="1">
    <citation type="submission" date="2016-10" db="EMBL/GenBank/DDBJ databases">
        <title>Complete genome sequences of three Cupriavidus strains isolated from various Malaysian environments.</title>
        <authorList>
            <person name="Abdullah A.A.-A."/>
            <person name="Shafie N.A.H."/>
            <person name="Lau N.S."/>
        </authorList>
    </citation>
    <scope>NUCLEOTIDE SEQUENCE [LARGE SCALE GENOMIC DNA]</scope>
    <source>
        <strain evidence="3 4">USMAA1020</strain>
    </source>
</reference>
<dbReference type="Proteomes" id="UP000177515">
    <property type="component" value="Chromosome 1"/>
</dbReference>
<dbReference type="EMBL" id="CP017754">
    <property type="protein sequence ID" value="AOZ06442.1"/>
    <property type="molecule type" value="Genomic_DNA"/>
</dbReference>
<feature type="transmembrane region" description="Helical" evidence="2">
    <location>
        <begin position="979"/>
        <end position="998"/>
    </location>
</feature>
<dbReference type="Gene3D" id="3.30.70.1440">
    <property type="entry name" value="Multidrug efflux transporter AcrB pore domain"/>
    <property type="match status" value="1"/>
</dbReference>
<feature type="transmembrane region" description="Helical" evidence="2">
    <location>
        <begin position="878"/>
        <end position="896"/>
    </location>
</feature>
<accession>A0ABM6F504</accession>
<feature type="compositionally biased region" description="Low complexity" evidence="1">
    <location>
        <begin position="1043"/>
        <end position="1062"/>
    </location>
</feature>
<feature type="transmembrane region" description="Helical" evidence="2">
    <location>
        <begin position="438"/>
        <end position="462"/>
    </location>
</feature>
<dbReference type="Gene3D" id="3.30.70.1320">
    <property type="entry name" value="Multidrug efflux transporter AcrB pore domain like"/>
    <property type="match status" value="1"/>
</dbReference>
<protein>
    <submittedName>
        <fullName evidence="3">Multidrug transporter AcrB</fullName>
    </submittedName>
</protein>
<evidence type="ECO:0000256" key="1">
    <source>
        <dbReference type="SAM" id="MobiDB-lite"/>
    </source>
</evidence>
<dbReference type="SUPFAM" id="SSF82693">
    <property type="entry name" value="Multidrug efflux transporter AcrB pore domain, PN1, PN2, PC1 and PC2 subdomains"/>
    <property type="match status" value="3"/>
</dbReference>
<feature type="transmembrane region" description="Helical" evidence="2">
    <location>
        <begin position="1004"/>
        <end position="1028"/>
    </location>
</feature>
<proteinExistence type="predicted"/>
<dbReference type="RefSeq" id="WP_071069533.1">
    <property type="nucleotide sequence ID" value="NZ_CP017754.1"/>
</dbReference>
<sequence length="1062" mass="115376">MEHSRFNLSRWALEHQPLTRYLLVVLMIAGMLAFFRLGQDEDPPFTFRVMVVQAYWPGATAEQIAVQVTDKIERQLQEVPYADKIRSFSKPGETTIIFQLKDTSPAADTARIWYTVRKKVGDIAPTLPAGVRGPFFNDEFGDVYGSIYALSSDGFNYKELREYADLVRQQLLRVPSVAKVSLLGLQDEKVYIEFNQTRLAQLGLDINAIADQIGQQNNLNGSGVLVTPTDNVQVRVSGQFGNVADLEKLVLRGPDGVANIRLGDIAHVYRGYVDPPQGKMRFNGKEVIGLGISMAKGGDIIALGKDLRQTMDTLRAQLPVGVEINQVQDQPEAVQHSVGEFVHVLIEAVVVVLGVSFLSLGLHRRPLRLDPRPGLVVALTIPLVLAVTFLFMAMFGIGLHKISLGALIVALGLLVDDAIIAVEMMVRKLEQGLSKMDAATYAYSSTAMPMLTGTLITAAGFLPVGLARSTVGEYTFAIFAVTALALVLSWLAAVYFTPYLGYLLLKTRPAAAAGGGAPGGEHEVFDTPLYERFRRVVDWCVTWRKSVIAVTLALFALGLYAFQFVERQFFPDSSRPELMVELWLPEGASFAQTEAEAKRFERALRGDAQIESVTTFVGSGTPRFYLPLDQIFPQSNVAQLIVMPTSLAERAALRARLQRLLATDFAQLRGRVKLLPNGPPVAYPVQFRVIGPEAAGVRRLADQVRAQMEANPNTVGVNDNWNESVKMLRLEVDQDKARALGVTTGAIARATQTVLSGVTVGQYRDGDKLIDIVMRAARDERDAMSDLNNALVPTTSGRVVPLTQLARITLRSEPGVVWRENRDFGVTVQADVADGIQGPTVAAQLKPGLDKLRAGLPAGYRIEVAGAEEESGKAVGSIAAQMPLCLFLIFTLLMLQMHSFSRALMVFLTGPLGLIGAAGTLLLLRAPMGFVAQLGITALLGMIIRNSVILVDQIEQDRRAGVPAWNAIVESAVRRCRPIVLTAAAAVLAMIPLSRSVFWGPMAVAIMGGLIVATVLTLLFLPALYAAWFRVRRPEDEGTHASATARGQRPAGGAAAPEPAQG</sequence>
<feature type="transmembrane region" description="Helical" evidence="2">
    <location>
        <begin position="474"/>
        <end position="496"/>
    </location>
</feature>
<keyword evidence="2" id="KW-0812">Transmembrane</keyword>
<feature type="transmembrane region" description="Helical" evidence="2">
    <location>
        <begin position="21"/>
        <end position="38"/>
    </location>
</feature>
<evidence type="ECO:0000313" key="3">
    <source>
        <dbReference type="EMBL" id="AOZ06442.1"/>
    </source>
</evidence>
<dbReference type="PANTHER" id="PTHR32063:SF18">
    <property type="entry name" value="CATION EFFLUX SYSTEM PROTEIN"/>
    <property type="match status" value="1"/>
</dbReference>
<gene>
    <name evidence="3" type="ORF">BKK80_11890</name>
</gene>
<feature type="transmembrane region" description="Helical" evidence="2">
    <location>
        <begin position="374"/>
        <end position="398"/>
    </location>
</feature>
<keyword evidence="2" id="KW-1133">Transmembrane helix</keyword>
<feature type="region of interest" description="Disordered" evidence="1">
    <location>
        <begin position="1038"/>
        <end position="1062"/>
    </location>
</feature>
<dbReference type="Gene3D" id="3.30.2090.10">
    <property type="entry name" value="Multidrug efflux transporter AcrB TolC docking domain, DN and DC subdomains"/>
    <property type="match status" value="2"/>
</dbReference>
<dbReference type="SUPFAM" id="SSF82714">
    <property type="entry name" value="Multidrug efflux transporter AcrB TolC docking domain, DN and DC subdomains"/>
    <property type="match status" value="2"/>
</dbReference>
<organism evidence="3 4">
    <name type="scientific">Cupriavidus malaysiensis</name>
    <dbReference type="NCBI Taxonomy" id="367825"/>
    <lineage>
        <taxon>Bacteria</taxon>
        <taxon>Pseudomonadati</taxon>
        <taxon>Pseudomonadota</taxon>
        <taxon>Betaproteobacteria</taxon>
        <taxon>Burkholderiales</taxon>
        <taxon>Burkholderiaceae</taxon>
        <taxon>Cupriavidus</taxon>
    </lineage>
</organism>
<dbReference type="PANTHER" id="PTHR32063">
    <property type="match status" value="1"/>
</dbReference>
<evidence type="ECO:0000256" key="2">
    <source>
        <dbReference type="SAM" id="Phobius"/>
    </source>
</evidence>